<reference evidence="2 3" key="1">
    <citation type="journal article" date="2019" name="Commun. Biol.">
        <title>The bagworm genome reveals a unique fibroin gene that provides high tensile strength.</title>
        <authorList>
            <person name="Kono N."/>
            <person name="Nakamura H."/>
            <person name="Ohtoshi R."/>
            <person name="Tomita M."/>
            <person name="Numata K."/>
            <person name="Arakawa K."/>
        </authorList>
    </citation>
    <scope>NUCLEOTIDE SEQUENCE [LARGE SCALE GENOMIC DNA]</scope>
</reference>
<sequence length="127" mass="14516">MRRRYEEPNSYRTYAILIFAGFGCTALGSIGCRSARRCRCIDDKRRQRPCDSAGKGLRFTCPSEIKGLCERACLRFGVHTIRDNNTHSIHKEQTNIRTIGKQIVTATHGHPRPQRSHLLIDEKFTAL</sequence>
<name>A0A4C1TDQ3_EUMVA</name>
<keyword evidence="3" id="KW-1185">Reference proteome</keyword>
<organism evidence="2 3">
    <name type="scientific">Eumeta variegata</name>
    <name type="common">Bagworm moth</name>
    <name type="synonym">Eumeta japonica</name>
    <dbReference type="NCBI Taxonomy" id="151549"/>
    <lineage>
        <taxon>Eukaryota</taxon>
        <taxon>Metazoa</taxon>
        <taxon>Ecdysozoa</taxon>
        <taxon>Arthropoda</taxon>
        <taxon>Hexapoda</taxon>
        <taxon>Insecta</taxon>
        <taxon>Pterygota</taxon>
        <taxon>Neoptera</taxon>
        <taxon>Endopterygota</taxon>
        <taxon>Lepidoptera</taxon>
        <taxon>Glossata</taxon>
        <taxon>Ditrysia</taxon>
        <taxon>Tineoidea</taxon>
        <taxon>Psychidae</taxon>
        <taxon>Oiketicinae</taxon>
        <taxon>Eumeta</taxon>
    </lineage>
</organism>
<keyword evidence="1" id="KW-0472">Membrane</keyword>
<dbReference type="EMBL" id="BGZK01000050">
    <property type="protein sequence ID" value="GBP12264.1"/>
    <property type="molecule type" value="Genomic_DNA"/>
</dbReference>
<dbReference type="PROSITE" id="PS51257">
    <property type="entry name" value="PROKAR_LIPOPROTEIN"/>
    <property type="match status" value="1"/>
</dbReference>
<feature type="transmembrane region" description="Helical" evidence="1">
    <location>
        <begin position="12"/>
        <end position="31"/>
    </location>
</feature>
<evidence type="ECO:0000313" key="2">
    <source>
        <dbReference type="EMBL" id="GBP12264.1"/>
    </source>
</evidence>
<protein>
    <submittedName>
        <fullName evidence="2">Uncharacterized protein</fullName>
    </submittedName>
</protein>
<gene>
    <name evidence="2" type="ORF">EVAR_6431_1</name>
</gene>
<comment type="caution">
    <text evidence="2">The sequence shown here is derived from an EMBL/GenBank/DDBJ whole genome shotgun (WGS) entry which is preliminary data.</text>
</comment>
<evidence type="ECO:0000256" key="1">
    <source>
        <dbReference type="SAM" id="Phobius"/>
    </source>
</evidence>
<accession>A0A4C1TDQ3</accession>
<keyword evidence="1" id="KW-1133">Transmembrane helix</keyword>
<proteinExistence type="predicted"/>
<dbReference type="Proteomes" id="UP000299102">
    <property type="component" value="Unassembled WGS sequence"/>
</dbReference>
<dbReference type="AlphaFoldDB" id="A0A4C1TDQ3"/>
<evidence type="ECO:0000313" key="3">
    <source>
        <dbReference type="Proteomes" id="UP000299102"/>
    </source>
</evidence>
<keyword evidence="1" id="KW-0812">Transmembrane</keyword>